<evidence type="ECO:0000313" key="1">
    <source>
        <dbReference type="EMBL" id="GGB58061.1"/>
    </source>
</evidence>
<accession>A0ABQ1J2J4</accession>
<sequence>MVLQSLVWQFLDLAPRFPKLQAFLQFWTREIEGAIHSVTVANAALAAPAKWRHLDGVWRLQ</sequence>
<comment type="caution">
    <text evidence="1">The sequence shown here is derived from an EMBL/GenBank/DDBJ whole genome shotgun (WGS) entry which is preliminary data.</text>
</comment>
<dbReference type="InterPro" id="IPR009354">
    <property type="entry name" value="Usg"/>
</dbReference>
<dbReference type="EMBL" id="BMDZ01000076">
    <property type="protein sequence ID" value="GGB58061.1"/>
    <property type="molecule type" value="Genomic_DNA"/>
</dbReference>
<keyword evidence="2" id="KW-1185">Reference proteome</keyword>
<reference evidence="2" key="1">
    <citation type="journal article" date="2019" name="Int. J. Syst. Evol. Microbiol.">
        <title>The Global Catalogue of Microorganisms (GCM) 10K type strain sequencing project: providing services to taxonomists for standard genome sequencing and annotation.</title>
        <authorList>
            <consortium name="The Broad Institute Genomics Platform"/>
            <consortium name="The Broad Institute Genome Sequencing Center for Infectious Disease"/>
            <person name="Wu L."/>
            <person name="Ma J."/>
        </authorList>
    </citation>
    <scope>NUCLEOTIDE SEQUENCE [LARGE SCALE GENOMIC DNA]</scope>
    <source>
        <strain evidence="2">CGMCC 1.10188</strain>
    </source>
</reference>
<dbReference type="Pfam" id="PF06233">
    <property type="entry name" value="Usg"/>
    <property type="match status" value="1"/>
</dbReference>
<organism evidence="1 2">
    <name type="scientific">Tistrella bauzanensis</name>
    <dbReference type="NCBI Taxonomy" id="657419"/>
    <lineage>
        <taxon>Bacteria</taxon>
        <taxon>Pseudomonadati</taxon>
        <taxon>Pseudomonadota</taxon>
        <taxon>Alphaproteobacteria</taxon>
        <taxon>Geminicoccales</taxon>
        <taxon>Geminicoccaceae</taxon>
        <taxon>Tistrella</taxon>
    </lineage>
</organism>
<gene>
    <name evidence="1" type="ORF">GCM10011505_43660</name>
</gene>
<protein>
    <submittedName>
        <fullName evidence="1">Uncharacterized protein</fullName>
    </submittedName>
</protein>
<dbReference type="Proteomes" id="UP000603352">
    <property type="component" value="Unassembled WGS sequence"/>
</dbReference>
<name>A0ABQ1J2J4_9PROT</name>
<proteinExistence type="predicted"/>
<evidence type="ECO:0000313" key="2">
    <source>
        <dbReference type="Proteomes" id="UP000603352"/>
    </source>
</evidence>